<accession>A0A9D4YTY5</accession>
<dbReference type="Gene3D" id="3.40.250.10">
    <property type="entry name" value="Rhodanese-like domain"/>
    <property type="match status" value="1"/>
</dbReference>
<feature type="region of interest" description="Disordered" evidence="1">
    <location>
        <begin position="213"/>
        <end position="236"/>
    </location>
</feature>
<dbReference type="SMART" id="SM00450">
    <property type="entry name" value="RHOD"/>
    <property type="match status" value="1"/>
</dbReference>
<protein>
    <recommendedName>
        <fullName evidence="2">Rhodanese domain-containing protein</fullName>
    </recommendedName>
</protein>
<dbReference type="PANTHER" id="PTHR44920:SF2">
    <property type="entry name" value="RHODANESE DOMAIN-CONTAINING PROTEIN"/>
    <property type="match status" value="1"/>
</dbReference>
<dbReference type="PROSITE" id="PS50206">
    <property type="entry name" value="RHODANESE_3"/>
    <property type="match status" value="1"/>
</dbReference>
<dbReference type="Pfam" id="PF00581">
    <property type="entry name" value="Rhodanese"/>
    <property type="match status" value="1"/>
</dbReference>
<dbReference type="GO" id="GO:0009507">
    <property type="term" value="C:chloroplast"/>
    <property type="evidence" value="ECO:0007669"/>
    <property type="project" value="TreeGrafter"/>
</dbReference>
<sequence length="236" mass="24624">MHSATCTGQRAFSRAPASLAAARRPAAVRRRQLRAAAAAVDSKTEKYPAWDVISKELTAAGMQTVGAEAAFDMSELGKAVLVDVRPQTDHEQAHPKGSVCVPAFLVIDSPSSPGEWAKWLACKANGVTPTKPNPDLPALIAKAAAGDKAVILACEAGGTLEPSVNFPTGKVSRSLKAAWKVVTNDALPASRVKHLEGGVFRWNAAGLPMVGEYDASNAGKTPASAERPTGDYINGK</sequence>
<evidence type="ECO:0000313" key="3">
    <source>
        <dbReference type="EMBL" id="KAI3426298.1"/>
    </source>
</evidence>
<name>A0A9D4YTY5_CHLVU</name>
<dbReference type="InterPro" id="IPR036873">
    <property type="entry name" value="Rhodanese-like_dom_sf"/>
</dbReference>
<dbReference type="InterPro" id="IPR043186">
    <property type="entry name" value="Str14"/>
</dbReference>
<dbReference type="InterPro" id="IPR001763">
    <property type="entry name" value="Rhodanese-like_dom"/>
</dbReference>
<dbReference type="SUPFAM" id="SSF52821">
    <property type="entry name" value="Rhodanese/Cell cycle control phosphatase"/>
    <property type="match status" value="1"/>
</dbReference>
<proteinExistence type="predicted"/>
<keyword evidence="4" id="KW-1185">Reference proteome</keyword>
<dbReference type="AlphaFoldDB" id="A0A9D4YTY5"/>
<dbReference type="CDD" id="cd00158">
    <property type="entry name" value="RHOD"/>
    <property type="match status" value="1"/>
</dbReference>
<reference evidence="3" key="2">
    <citation type="submission" date="2020-11" db="EMBL/GenBank/DDBJ databases">
        <authorList>
            <person name="Cecchin M."/>
            <person name="Marcolungo L."/>
            <person name="Rossato M."/>
            <person name="Girolomoni L."/>
            <person name="Cosentino E."/>
            <person name="Cuine S."/>
            <person name="Li-Beisson Y."/>
            <person name="Delledonne M."/>
            <person name="Ballottari M."/>
        </authorList>
    </citation>
    <scope>NUCLEOTIDE SEQUENCE</scope>
    <source>
        <strain evidence="3">211/11P</strain>
        <tissue evidence="3">Whole cell</tissue>
    </source>
</reference>
<dbReference type="PANTHER" id="PTHR44920">
    <property type="entry name" value="RHODANESE-LIKE DOMAIN-CONTAINING PROTEIN 14, CHLOROPLASTIC-RELATED"/>
    <property type="match status" value="1"/>
</dbReference>
<dbReference type="Proteomes" id="UP001055712">
    <property type="component" value="Unassembled WGS sequence"/>
</dbReference>
<organism evidence="3 4">
    <name type="scientific">Chlorella vulgaris</name>
    <name type="common">Green alga</name>
    <dbReference type="NCBI Taxonomy" id="3077"/>
    <lineage>
        <taxon>Eukaryota</taxon>
        <taxon>Viridiplantae</taxon>
        <taxon>Chlorophyta</taxon>
        <taxon>core chlorophytes</taxon>
        <taxon>Trebouxiophyceae</taxon>
        <taxon>Chlorellales</taxon>
        <taxon>Chlorellaceae</taxon>
        <taxon>Chlorella clade</taxon>
        <taxon>Chlorella</taxon>
    </lineage>
</organism>
<dbReference type="EMBL" id="SIDB01000011">
    <property type="protein sequence ID" value="KAI3426298.1"/>
    <property type="molecule type" value="Genomic_DNA"/>
</dbReference>
<feature type="domain" description="Rhodanese" evidence="2">
    <location>
        <begin position="75"/>
        <end position="211"/>
    </location>
</feature>
<gene>
    <name evidence="3" type="ORF">D9Q98_008671</name>
</gene>
<evidence type="ECO:0000313" key="4">
    <source>
        <dbReference type="Proteomes" id="UP001055712"/>
    </source>
</evidence>
<reference evidence="3" key="1">
    <citation type="journal article" date="2019" name="Plant J.">
        <title>Chlorella vulgaris genome assembly and annotation reveals the molecular basis for metabolic acclimation to high light conditions.</title>
        <authorList>
            <person name="Cecchin M."/>
            <person name="Marcolungo L."/>
            <person name="Rossato M."/>
            <person name="Girolomoni L."/>
            <person name="Cosentino E."/>
            <person name="Cuine S."/>
            <person name="Li-Beisson Y."/>
            <person name="Delledonne M."/>
            <person name="Ballottari M."/>
        </authorList>
    </citation>
    <scope>NUCLEOTIDE SEQUENCE</scope>
    <source>
        <strain evidence="3">211/11P</strain>
    </source>
</reference>
<evidence type="ECO:0000256" key="1">
    <source>
        <dbReference type="SAM" id="MobiDB-lite"/>
    </source>
</evidence>
<evidence type="ECO:0000259" key="2">
    <source>
        <dbReference type="PROSITE" id="PS50206"/>
    </source>
</evidence>
<comment type="caution">
    <text evidence="3">The sequence shown here is derived from an EMBL/GenBank/DDBJ whole genome shotgun (WGS) entry which is preliminary data.</text>
</comment>
<dbReference type="OrthoDB" id="496335at2759"/>